<dbReference type="PANTHER" id="PTHR43649:SF12">
    <property type="entry name" value="DIACETYLCHITOBIOSE BINDING PROTEIN DASA"/>
    <property type="match status" value="1"/>
</dbReference>
<dbReference type="SUPFAM" id="SSF53850">
    <property type="entry name" value="Periplasmic binding protein-like II"/>
    <property type="match status" value="1"/>
</dbReference>
<feature type="signal peptide" evidence="1">
    <location>
        <begin position="1"/>
        <end position="25"/>
    </location>
</feature>
<keyword evidence="3" id="KW-1185">Reference proteome</keyword>
<keyword evidence="1" id="KW-0732">Signal</keyword>
<feature type="chain" id="PRO_5046555235" evidence="1">
    <location>
        <begin position="26"/>
        <end position="442"/>
    </location>
</feature>
<dbReference type="PROSITE" id="PS51257">
    <property type="entry name" value="PROKAR_LIPOPROTEIN"/>
    <property type="match status" value="1"/>
</dbReference>
<protein>
    <submittedName>
        <fullName evidence="2">ABC transporter substrate-binding protein</fullName>
    </submittedName>
</protein>
<dbReference type="InterPro" id="IPR050490">
    <property type="entry name" value="Bact_solute-bd_prot1"/>
</dbReference>
<dbReference type="Gene3D" id="3.40.190.10">
    <property type="entry name" value="Periplasmic binding protein-like II"/>
    <property type="match status" value="1"/>
</dbReference>
<evidence type="ECO:0000313" key="3">
    <source>
        <dbReference type="Proteomes" id="UP001589702"/>
    </source>
</evidence>
<proteinExistence type="predicted"/>
<organism evidence="2 3">
    <name type="scientific">Arthrobacter ramosus</name>
    <dbReference type="NCBI Taxonomy" id="1672"/>
    <lineage>
        <taxon>Bacteria</taxon>
        <taxon>Bacillati</taxon>
        <taxon>Actinomycetota</taxon>
        <taxon>Actinomycetes</taxon>
        <taxon>Micrococcales</taxon>
        <taxon>Micrococcaceae</taxon>
        <taxon>Arthrobacter</taxon>
    </lineage>
</organism>
<dbReference type="PANTHER" id="PTHR43649">
    <property type="entry name" value="ARABINOSE-BINDING PROTEIN-RELATED"/>
    <property type="match status" value="1"/>
</dbReference>
<name>A0ABV5XZQ7_ARTRM</name>
<dbReference type="Proteomes" id="UP001589702">
    <property type="component" value="Unassembled WGS sequence"/>
</dbReference>
<evidence type="ECO:0000256" key="1">
    <source>
        <dbReference type="SAM" id="SignalP"/>
    </source>
</evidence>
<accession>A0ABV5XZQ7</accession>
<comment type="caution">
    <text evidence="2">The sequence shown here is derived from an EMBL/GenBank/DDBJ whole genome shotgun (WGS) entry which is preliminary data.</text>
</comment>
<evidence type="ECO:0000313" key="2">
    <source>
        <dbReference type="EMBL" id="MFB9820223.1"/>
    </source>
</evidence>
<dbReference type="EMBL" id="JBHMBC010000018">
    <property type="protein sequence ID" value="MFB9820223.1"/>
    <property type="molecule type" value="Genomic_DNA"/>
</dbReference>
<gene>
    <name evidence="2" type="ORF">ACFFP1_12030</name>
</gene>
<sequence length="442" mass="46928">MTRKSLPRHATVASIAIVAVGIALSGCGASGSSSTNANGVTNLKMIMEPGPEADSMSKLVDAFNSGQGAKDKIHVEIDQLSRTDTFAKEAALMSTQSSDYDIYRTTSYLVAQHAPYLEPLTLNGDNYFKAPVESLQVDGKQYGIPLDPSVHLLYYRTDLIDQMLKDAPTYEKISQDVLGKKLEPKSPDQWTWDDYIASAAYFTKKYNPNSPTPYGTQLQAKNLLYNAMVWDDVLWGLGGNWLNSAGQPDLTSTAAQNAVNVYRTVYTKGLTAADSDQAEFPETEAALGSGNAAFAVQWNAGYAQLNDASKSPKTAGKIGIAPVPGGKTHVHALSLGVNKYGKHTSQAQEFIKYLDDPATMGSYVGDGGIASMPKALSTKTDPNTAALNKALSGGSFSEPALPKAFDVYTALANDLSAAWVGQGDVSSALAKANADVAKLAGK</sequence>
<reference evidence="2 3" key="1">
    <citation type="submission" date="2024-09" db="EMBL/GenBank/DDBJ databases">
        <authorList>
            <person name="Sun Q."/>
            <person name="Mori K."/>
        </authorList>
    </citation>
    <scope>NUCLEOTIDE SEQUENCE [LARGE SCALE GENOMIC DNA]</scope>
    <source>
        <strain evidence="2 3">JCM 1334</strain>
    </source>
</reference>
<dbReference type="RefSeq" id="WP_234750717.1">
    <property type="nucleotide sequence ID" value="NZ_BAAAWN010000001.1"/>
</dbReference>